<evidence type="ECO:0000313" key="5">
    <source>
        <dbReference type="Proteomes" id="UP000250369"/>
    </source>
</evidence>
<dbReference type="SUPFAM" id="SSF55383">
    <property type="entry name" value="Copper amine oxidase, domain N"/>
    <property type="match status" value="1"/>
</dbReference>
<feature type="region of interest" description="Disordered" evidence="1">
    <location>
        <begin position="185"/>
        <end position="229"/>
    </location>
</feature>
<proteinExistence type="predicted"/>
<accession>A0A329M219</accession>
<organism evidence="4 5">
    <name type="scientific">Paenibacillus contaminans</name>
    <dbReference type="NCBI Taxonomy" id="450362"/>
    <lineage>
        <taxon>Bacteria</taxon>
        <taxon>Bacillati</taxon>
        <taxon>Bacillota</taxon>
        <taxon>Bacilli</taxon>
        <taxon>Bacillales</taxon>
        <taxon>Paenibacillaceae</taxon>
        <taxon>Paenibacillus</taxon>
    </lineage>
</organism>
<evidence type="ECO:0000313" key="4">
    <source>
        <dbReference type="EMBL" id="RAV13798.1"/>
    </source>
</evidence>
<dbReference type="Gene3D" id="3.30.457.10">
    <property type="entry name" value="Copper amine oxidase-like, N-terminal domain"/>
    <property type="match status" value="1"/>
</dbReference>
<dbReference type="RefSeq" id="WP_113035189.1">
    <property type="nucleotide sequence ID" value="NZ_QMFB01000028.1"/>
</dbReference>
<reference evidence="4 5" key="1">
    <citation type="journal article" date="2009" name="Int. J. Syst. Evol. Microbiol.">
        <title>Paenibacillus contaminans sp. nov., isolated from a contaminated laboratory plate.</title>
        <authorList>
            <person name="Chou J.H."/>
            <person name="Lee J.H."/>
            <person name="Lin M.C."/>
            <person name="Chang P.S."/>
            <person name="Arun A.B."/>
            <person name="Young C.C."/>
            <person name="Chen W.M."/>
        </authorList>
    </citation>
    <scope>NUCLEOTIDE SEQUENCE [LARGE SCALE GENOMIC DNA]</scope>
    <source>
        <strain evidence="4 5">CKOBP-6</strain>
    </source>
</reference>
<dbReference type="InterPro" id="IPR036582">
    <property type="entry name" value="Mao_N_sf"/>
</dbReference>
<feature type="compositionally biased region" description="Basic and acidic residues" evidence="1">
    <location>
        <begin position="190"/>
        <end position="215"/>
    </location>
</feature>
<feature type="domain" description="Copper amine oxidase-like N-terminal" evidence="3">
    <location>
        <begin position="47"/>
        <end position="109"/>
    </location>
</feature>
<evidence type="ECO:0000259" key="3">
    <source>
        <dbReference type="Pfam" id="PF07833"/>
    </source>
</evidence>
<name>A0A329M219_9BACL</name>
<dbReference type="OrthoDB" id="574706at2"/>
<dbReference type="AlphaFoldDB" id="A0A329M219"/>
<feature type="chain" id="PRO_5016417030" description="Copper amine oxidase-like N-terminal domain-containing protein" evidence="2">
    <location>
        <begin position="30"/>
        <end position="320"/>
    </location>
</feature>
<evidence type="ECO:0000256" key="1">
    <source>
        <dbReference type="SAM" id="MobiDB-lite"/>
    </source>
</evidence>
<dbReference type="EMBL" id="QMFB01000028">
    <property type="protein sequence ID" value="RAV13798.1"/>
    <property type="molecule type" value="Genomic_DNA"/>
</dbReference>
<protein>
    <recommendedName>
        <fullName evidence="3">Copper amine oxidase-like N-terminal domain-containing protein</fullName>
    </recommendedName>
</protein>
<keyword evidence="2" id="KW-0732">Signal</keyword>
<comment type="caution">
    <text evidence="4">The sequence shown here is derived from an EMBL/GenBank/DDBJ whole genome shotgun (WGS) entry which is preliminary data.</text>
</comment>
<evidence type="ECO:0000256" key="2">
    <source>
        <dbReference type="SAM" id="SignalP"/>
    </source>
</evidence>
<gene>
    <name evidence="4" type="ORF">DQG23_32455</name>
</gene>
<feature type="signal peptide" evidence="2">
    <location>
        <begin position="1"/>
        <end position="29"/>
    </location>
</feature>
<dbReference type="Proteomes" id="UP000250369">
    <property type="component" value="Unassembled WGS sequence"/>
</dbReference>
<keyword evidence="5" id="KW-1185">Reference proteome</keyword>
<sequence length="320" mass="35866">MKNVRNRTRTWLVIMLAVMMSLTGITASAQQIPKETEVYFVPLQFVFDGKTFAPPTDQKGFIYEGSTYVPLRFVAYALNKDVQWEQSSYTVTVQEPDKLAQIVIKEYNMNREVRDPESKKVDTSEIKASIIDVYQEKVTYVFDEAEKEPSEELPGFIYQDTLYVPLRFFSEALNRVIDWDQETYTVSTSTKKEPKPETKPDKKPDKKPEEGKETSTSKPSAASLIEAARSQLSSMESSATDSFMSLAISYLSSSDPNVRAGIKTQAESMLAQLDSQVASITSNLEAQLSANGYDTSAVAAIRQEYADKKAAGRAALEQMR</sequence>
<dbReference type="Pfam" id="PF07833">
    <property type="entry name" value="Cu_amine_oxidN1"/>
    <property type="match status" value="2"/>
</dbReference>
<feature type="domain" description="Copper amine oxidase-like N-terminal" evidence="3">
    <location>
        <begin position="115"/>
        <end position="187"/>
    </location>
</feature>
<dbReference type="InterPro" id="IPR012854">
    <property type="entry name" value="Cu_amine_oxidase-like_N"/>
</dbReference>